<dbReference type="RefSeq" id="XP_022460946.1">
    <property type="nucleotide sequence ID" value="XM_022606078.1"/>
</dbReference>
<keyword evidence="12" id="KW-1185">Reference proteome</keyword>
<feature type="domain" description="SDE2-like" evidence="10">
    <location>
        <begin position="100"/>
        <end position="205"/>
    </location>
</feature>
<reference evidence="11" key="1">
    <citation type="submission" date="2013-12" db="EMBL/GenBank/DDBJ databases">
        <authorList>
            <person name="Genoscope - CEA"/>
        </authorList>
    </citation>
    <scope>NUCLEOTIDE SEQUENCE</scope>
    <source>
        <strain evidence="11">CBS 1993</strain>
    </source>
</reference>
<reference evidence="11" key="2">
    <citation type="submission" date="2014-02" db="EMBL/GenBank/DDBJ databases">
        <title>Complete DNA sequence of /Kuraishia capsulata/ illustrates novel genomic features among budding yeasts (/Saccharomycotina/).</title>
        <authorList>
            <person name="Morales L."/>
            <person name="Noel B."/>
            <person name="Porcel B."/>
            <person name="Marcet-Houben M."/>
            <person name="Hullo M-F."/>
            <person name="Sacerdot C."/>
            <person name="Tekaia F."/>
            <person name="Leh-Louis V."/>
            <person name="Despons L."/>
            <person name="Khanna V."/>
            <person name="Aury J-M."/>
            <person name="Barbe V."/>
            <person name="Couloux A."/>
            <person name="Labadie K."/>
            <person name="Pelletier E."/>
            <person name="Souciet J-L."/>
            <person name="Boekhout T."/>
            <person name="Gabaldon T."/>
            <person name="Wincker P."/>
            <person name="Dujon B."/>
        </authorList>
    </citation>
    <scope>NUCLEOTIDE SEQUENCE</scope>
    <source>
        <strain evidence="11">CBS 1993</strain>
    </source>
</reference>
<organism evidence="11 12">
    <name type="scientific">Kuraishia capsulata CBS 1993</name>
    <dbReference type="NCBI Taxonomy" id="1382522"/>
    <lineage>
        <taxon>Eukaryota</taxon>
        <taxon>Fungi</taxon>
        <taxon>Dikarya</taxon>
        <taxon>Ascomycota</taxon>
        <taxon>Saccharomycotina</taxon>
        <taxon>Pichiomycetes</taxon>
        <taxon>Pichiales</taxon>
        <taxon>Pichiaceae</taxon>
        <taxon>Kuraishia</taxon>
    </lineage>
</organism>
<dbReference type="GO" id="GO:0008380">
    <property type="term" value="P:RNA splicing"/>
    <property type="evidence" value="ECO:0007669"/>
    <property type="project" value="UniProtKB-KW"/>
</dbReference>
<dbReference type="HOGENOM" id="CLU_1069849_0_0_1"/>
<keyword evidence="5" id="KW-0507">mRNA processing</keyword>
<evidence type="ECO:0000259" key="10">
    <source>
        <dbReference type="Pfam" id="PF22782"/>
    </source>
</evidence>
<keyword evidence="4" id="KW-0963">Cytoplasm</keyword>
<sequence>MEQSLKSEVLCSFLSVPKYLMVQIFVETIAGVSNIRLSYSESDPVSKLANDISSRLPLSLQHRSAIVTRDGSLISKYSKVSDLTKDAGYVNLHLRLPLCGGKGGLGTTLRLQGGKMGKKKNSREGDYKNLDGIRLKIIAKMKRMDELIRSLPEQERERVRMKKEKLRKLVDMDVEKLVNDRAGKFDDTKYIEDAEKIMEDIKNDVDLLMESDEEDSDDSDDSDDDDDNDRDDKKDTERTNTGPSSSRNSKFAAFYDDEDE</sequence>
<dbReference type="GO" id="GO:0005737">
    <property type="term" value="C:cytoplasm"/>
    <property type="evidence" value="ECO:0007669"/>
    <property type="project" value="UniProtKB-SubCell"/>
</dbReference>
<dbReference type="STRING" id="1382522.W6MU81"/>
<evidence type="ECO:0000256" key="9">
    <source>
        <dbReference type="SAM" id="MobiDB-lite"/>
    </source>
</evidence>
<accession>W6MU81</accession>
<dbReference type="PANTHER" id="PTHR12786:SF1">
    <property type="entry name" value="SPLICING REGULATOR SDE2"/>
    <property type="match status" value="1"/>
</dbReference>
<feature type="region of interest" description="Disordered" evidence="9">
    <location>
        <begin position="203"/>
        <end position="260"/>
    </location>
</feature>
<evidence type="ECO:0000256" key="7">
    <source>
        <dbReference type="ARBA" id="ARBA00023242"/>
    </source>
</evidence>
<keyword evidence="6" id="KW-0508">mRNA splicing</keyword>
<feature type="compositionally biased region" description="Acidic residues" evidence="9">
    <location>
        <begin position="207"/>
        <end position="229"/>
    </location>
</feature>
<keyword evidence="7" id="KW-0539">Nucleus</keyword>
<dbReference type="InterPro" id="IPR053822">
    <property type="entry name" value="SDE2-like_dom"/>
</dbReference>
<dbReference type="AlphaFoldDB" id="W6MU81"/>
<dbReference type="InterPro" id="IPR051421">
    <property type="entry name" value="RNA_Proc_DNA_Dmg_Regulator"/>
</dbReference>
<comment type="similarity">
    <text evidence="3">Belongs to the SDE2 family.</text>
</comment>
<evidence type="ECO:0000256" key="8">
    <source>
        <dbReference type="ARBA" id="ARBA00023306"/>
    </source>
</evidence>
<evidence type="ECO:0000256" key="6">
    <source>
        <dbReference type="ARBA" id="ARBA00023187"/>
    </source>
</evidence>
<evidence type="ECO:0000256" key="4">
    <source>
        <dbReference type="ARBA" id="ARBA00022490"/>
    </source>
</evidence>
<dbReference type="EMBL" id="HG793130">
    <property type="protein sequence ID" value="CDK28957.1"/>
    <property type="molecule type" value="Genomic_DNA"/>
</dbReference>
<gene>
    <name evidence="11" type="ORF">KUCA_T00004943001</name>
</gene>
<proteinExistence type="inferred from homology"/>
<dbReference type="GeneID" id="34522334"/>
<comment type="subcellular location">
    <subcellularLocation>
        <location evidence="2">Cytoplasm</location>
    </subcellularLocation>
    <subcellularLocation>
        <location evidence="1">Nucleus</location>
    </subcellularLocation>
</comment>
<dbReference type="OrthoDB" id="547031at2759"/>
<evidence type="ECO:0000313" key="11">
    <source>
        <dbReference type="EMBL" id="CDK28957.1"/>
    </source>
</evidence>
<name>W6MU81_9ASCO</name>
<dbReference type="Pfam" id="PF22782">
    <property type="entry name" value="SDE2"/>
    <property type="match status" value="1"/>
</dbReference>
<evidence type="ECO:0000256" key="2">
    <source>
        <dbReference type="ARBA" id="ARBA00004496"/>
    </source>
</evidence>
<evidence type="ECO:0000256" key="1">
    <source>
        <dbReference type="ARBA" id="ARBA00004123"/>
    </source>
</evidence>
<evidence type="ECO:0000313" key="12">
    <source>
        <dbReference type="Proteomes" id="UP000019384"/>
    </source>
</evidence>
<dbReference type="GO" id="GO:0005634">
    <property type="term" value="C:nucleus"/>
    <property type="evidence" value="ECO:0007669"/>
    <property type="project" value="UniProtKB-SubCell"/>
</dbReference>
<evidence type="ECO:0000256" key="5">
    <source>
        <dbReference type="ARBA" id="ARBA00022664"/>
    </source>
</evidence>
<evidence type="ECO:0000256" key="3">
    <source>
        <dbReference type="ARBA" id="ARBA00008726"/>
    </source>
</evidence>
<keyword evidence="8" id="KW-0131">Cell cycle</keyword>
<dbReference type="GO" id="GO:0006397">
    <property type="term" value="P:mRNA processing"/>
    <property type="evidence" value="ECO:0007669"/>
    <property type="project" value="UniProtKB-KW"/>
</dbReference>
<protein>
    <recommendedName>
        <fullName evidence="10">SDE2-like domain-containing protein</fullName>
    </recommendedName>
</protein>
<dbReference type="PANTHER" id="PTHR12786">
    <property type="entry name" value="SPLICING FACTOR SF3A-RELATED"/>
    <property type="match status" value="1"/>
</dbReference>
<dbReference type="Proteomes" id="UP000019384">
    <property type="component" value="Unassembled WGS sequence"/>
</dbReference>